<dbReference type="Proteomes" id="UP001144323">
    <property type="component" value="Unassembled WGS sequence"/>
</dbReference>
<dbReference type="AlphaFoldDB" id="A0A9W6LU53"/>
<sequence>MDFEDHQERLKQRLQSAPKRERAPRIAPLLRSMRDEIAKVAEEKNLSYKDIQQMLAADGLAVSISTLSRHLGAKRKGKETDRKAAANASVEPSPRGGERLSMPPEIAPTNAAKRTVGGAARPAPPMPSPFPSMVDAPKPKESPESAVPRASSFPIRRDRERI</sequence>
<evidence type="ECO:0000313" key="2">
    <source>
        <dbReference type="EMBL" id="GLI95196.1"/>
    </source>
</evidence>
<gene>
    <name evidence="2" type="ORF">LMG27198_41880</name>
</gene>
<dbReference type="EMBL" id="BSEC01000002">
    <property type="protein sequence ID" value="GLI95196.1"/>
    <property type="molecule type" value="Genomic_DNA"/>
</dbReference>
<evidence type="ECO:0000313" key="3">
    <source>
        <dbReference type="Proteomes" id="UP001144323"/>
    </source>
</evidence>
<feature type="compositionally biased region" description="Basic and acidic residues" evidence="1">
    <location>
        <begin position="1"/>
        <end position="11"/>
    </location>
</feature>
<feature type="region of interest" description="Disordered" evidence="1">
    <location>
        <begin position="1"/>
        <end position="25"/>
    </location>
</feature>
<comment type="caution">
    <text evidence="2">The sequence shown here is derived from an EMBL/GenBank/DDBJ whole genome shotgun (WGS) entry which is preliminary data.</text>
</comment>
<accession>A0A9W6LU53</accession>
<name>A0A9W6LU53_9HYPH</name>
<protein>
    <submittedName>
        <fullName evidence="2">Uncharacterized protein</fullName>
    </submittedName>
</protein>
<reference evidence="2" key="1">
    <citation type="journal article" date="2023" name="Int. J. Syst. Evol. Microbiol.">
        <title>Methylocystis iwaonis sp. nov., a type II methane-oxidizing bacterium from surface soil of a rice paddy field in Japan, and emended description of the genus Methylocystis (ex Whittenbury et al. 1970) Bowman et al. 1993.</title>
        <authorList>
            <person name="Kaise H."/>
            <person name="Sawadogo J.B."/>
            <person name="Alam M.S."/>
            <person name="Ueno C."/>
            <person name="Dianou D."/>
            <person name="Shinjo R."/>
            <person name="Asakawa S."/>
        </authorList>
    </citation>
    <scope>NUCLEOTIDE SEQUENCE</scope>
    <source>
        <strain evidence="2">LMG27198</strain>
    </source>
</reference>
<feature type="region of interest" description="Disordered" evidence="1">
    <location>
        <begin position="69"/>
        <end position="162"/>
    </location>
</feature>
<proteinExistence type="predicted"/>
<organism evidence="2 3">
    <name type="scientific">Methylocystis echinoides</name>
    <dbReference type="NCBI Taxonomy" id="29468"/>
    <lineage>
        <taxon>Bacteria</taxon>
        <taxon>Pseudomonadati</taxon>
        <taxon>Pseudomonadota</taxon>
        <taxon>Alphaproteobacteria</taxon>
        <taxon>Hyphomicrobiales</taxon>
        <taxon>Methylocystaceae</taxon>
        <taxon>Methylocystis</taxon>
    </lineage>
</organism>
<evidence type="ECO:0000256" key="1">
    <source>
        <dbReference type="SAM" id="MobiDB-lite"/>
    </source>
</evidence>
<keyword evidence="3" id="KW-1185">Reference proteome</keyword>